<dbReference type="Proteomes" id="UP001166286">
    <property type="component" value="Unassembled WGS sequence"/>
</dbReference>
<evidence type="ECO:0000313" key="3">
    <source>
        <dbReference type="Proteomes" id="UP001166286"/>
    </source>
</evidence>
<organism evidence="2 3">
    <name type="scientific">Cladonia borealis</name>
    <dbReference type="NCBI Taxonomy" id="184061"/>
    <lineage>
        <taxon>Eukaryota</taxon>
        <taxon>Fungi</taxon>
        <taxon>Dikarya</taxon>
        <taxon>Ascomycota</taxon>
        <taxon>Pezizomycotina</taxon>
        <taxon>Lecanoromycetes</taxon>
        <taxon>OSLEUM clade</taxon>
        <taxon>Lecanoromycetidae</taxon>
        <taxon>Lecanorales</taxon>
        <taxon>Lecanorineae</taxon>
        <taxon>Cladoniaceae</taxon>
        <taxon>Cladonia</taxon>
    </lineage>
</organism>
<evidence type="ECO:0000256" key="1">
    <source>
        <dbReference type="SAM" id="SignalP"/>
    </source>
</evidence>
<dbReference type="AlphaFoldDB" id="A0AA39R7T8"/>
<keyword evidence="1" id="KW-0732">Signal</keyword>
<evidence type="ECO:0000313" key="2">
    <source>
        <dbReference type="EMBL" id="KAK0516532.1"/>
    </source>
</evidence>
<feature type="signal peptide" evidence="1">
    <location>
        <begin position="1"/>
        <end position="23"/>
    </location>
</feature>
<name>A0AA39R7T8_9LECA</name>
<keyword evidence="3" id="KW-1185">Reference proteome</keyword>
<proteinExistence type="predicted"/>
<comment type="caution">
    <text evidence="2">The sequence shown here is derived from an EMBL/GenBank/DDBJ whole genome shotgun (WGS) entry which is preliminary data.</text>
</comment>
<gene>
    <name evidence="2" type="ORF">JMJ35_001135</name>
</gene>
<reference evidence="2" key="1">
    <citation type="submission" date="2023-03" db="EMBL/GenBank/DDBJ databases">
        <title>Complete genome of Cladonia borealis.</title>
        <authorList>
            <person name="Park H."/>
        </authorList>
    </citation>
    <scope>NUCLEOTIDE SEQUENCE</scope>
    <source>
        <strain evidence="2">ANT050790</strain>
    </source>
</reference>
<protein>
    <submittedName>
        <fullName evidence="2">Uncharacterized protein</fullName>
    </submittedName>
</protein>
<dbReference type="EMBL" id="JAFEKC020000002">
    <property type="protein sequence ID" value="KAK0516532.1"/>
    <property type="molecule type" value="Genomic_DNA"/>
</dbReference>
<accession>A0AA39R7T8</accession>
<sequence length="196" mass="21228">MKFFAVVICVVSCVSQGTYLVSAKPVTPTLSAVVSASSELSELSALYETTTTNLSRSLSWPLLPYLLPNISYSTNRPEWLNFTDAGRDLTSQETLDLALIIFQQLTNWISTAWANPCEIDPPGNGDAAVRLALTCHQPTPSVLTLIIALKELMLATLSWGGKLVKYDFGLGTNYTHQAAVGTFEVIELAGPDITTE</sequence>
<feature type="chain" id="PRO_5041374333" evidence="1">
    <location>
        <begin position="24"/>
        <end position="196"/>
    </location>
</feature>